<evidence type="ECO:0000256" key="2">
    <source>
        <dbReference type="ARBA" id="ARBA00022630"/>
    </source>
</evidence>
<evidence type="ECO:0000256" key="1">
    <source>
        <dbReference type="ARBA" id="ARBA00001917"/>
    </source>
</evidence>
<evidence type="ECO:0000256" key="10">
    <source>
        <dbReference type="SAM" id="MobiDB-lite"/>
    </source>
</evidence>
<feature type="compositionally biased region" description="Pro residues" evidence="10">
    <location>
        <begin position="15"/>
        <end position="28"/>
    </location>
</feature>
<dbReference type="EMBL" id="JAUKUD010000004">
    <property type="protein sequence ID" value="KAK0746033.1"/>
    <property type="molecule type" value="Genomic_DNA"/>
</dbReference>
<comment type="caution">
    <text evidence="12">The sequence shown here is derived from an EMBL/GenBank/DDBJ whole genome shotgun (WGS) entry which is preliminary data.</text>
</comment>
<evidence type="ECO:0000256" key="7">
    <source>
        <dbReference type="ARBA" id="ARBA00045934"/>
    </source>
</evidence>
<evidence type="ECO:0000256" key="4">
    <source>
        <dbReference type="ARBA" id="ARBA00022664"/>
    </source>
</evidence>
<evidence type="ECO:0000313" key="13">
    <source>
        <dbReference type="Proteomes" id="UP001172155"/>
    </source>
</evidence>
<sequence>MAAPIAPSPDGTTAPPDPQTPKRIPIPPRGVDYRGKIVLAPMVRSGELPSRLTALHYGADLVWGPETVDRALIGTTRRTNPRTGMIEFVRPPSHTHTPTSPSGSPSESIIYRLHPTLESARRRLIFQLGSASPTLAVAAGRIIAPDVAGIDLNAGCPKPFSTHGGMGAALLQTPDLLCSILEALVAEIVPEFGIGISVKIRLLETAAQTEALVRRLCGTGITGLTVHCRTTPMRPRERAIRGQLGVVARVCREAGVACLMNGDVGSRGEATGLVEEFGVDGAMIATAAEKNPSCFGEGGRLERWEEVVPRYVRFAMGVENKLPNTKYLLNQMVPGKSPLYKAICGAKSYEGVVEVLGMGEEDRRVAVDVDRVMGTTEKLERRAAEEGRKRKREEEEKAKREEKKARKMAMGKKGGDKTTPGEKTGVAAPVAAPAVAIDAVEVTPEAPSAAAAVAV</sequence>
<keyword evidence="3" id="KW-0288">FMN</keyword>
<accession>A0AA40EUZ3</accession>
<keyword evidence="5" id="KW-0819">tRNA processing</keyword>
<dbReference type="PANTHER" id="PTHR45936:SF1">
    <property type="entry name" value="TRNA-DIHYDROURIDINE(20) SYNTHASE [NAD(P)+]-LIKE"/>
    <property type="match status" value="1"/>
</dbReference>
<dbReference type="InterPro" id="IPR013785">
    <property type="entry name" value="Aldolase_TIM"/>
</dbReference>
<dbReference type="Proteomes" id="UP001172155">
    <property type="component" value="Unassembled WGS sequence"/>
</dbReference>
<keyword evidence="4" id="KW-0507">mRNA processing</keyword>
<keyword evidence="6" id="KW-0560">Oxidoreductase</keyword>
<dbReference type="CDD" id="cd02801">
    <property type="entry name" value="DUS_like_FMN"/>
    <property type="match status" value="1"/>
</dbReference>
<feature type="region of interest" description="Disordered" evidence="10">
    <location>
        <begin position="378"/>
        <end position="425"/>
    </location>
</feature>
<dbReference type="Gene3D" id="3.20.20.70">
    <property type="entry name" value="Aldolase class I"/>
    <property type="match status" value="1"/>
</dbReference>
<name>A0AA40EUZ3_9PEZI</name>
<feature type="compositionally biased region" description="Basic and acidic residues" evidence="10">
    <location>
        <begin position="378"/>
        <end position="404"/>
    </location>
</feature>
<dbReference type="InterPro" id="IPR035587">
    <property type="entry name" value="DUS-like_FMN-bd"/>
</dbReference>
<gene>
    <name evidence="12" type="ORF">B0T18DRAFT_390544</name>
</gene>
<feature type="domain" description="DUS-like FMN-binding" evidence="11">
    <location>
        <begin position="114"/>
        <end position="333"/>
    </location>
</feature>
<evidence type="ECO:0000256" key="9">
    <source>
        <dbReference type="ARBA" id="ARBA00049447"/>
    </source>
</evidence>
<comment type="function">
    <text evidence="7">Catalyzes the synthesis of dihydrouridine, a modified base found in the D-loop of most tRNAs. Specifically modifies U47 in cytoplasmic tRNAs. Catalyzes the synthesis of dihydrouridine in some mRNAs, thereby affecting their translation.</text>
</comment>
<keyword evidence="13" id="KW-1185">Reference proteome</keyword>
<dbReference type="PROSITE" id="PS01136">
    <property type="entry name" value="UPF0034"/>
    <property type="match status" value="1"/>
</dbReference>
<evidence type="ECO:0000256" key="8">
    <source>
        <dbReference type="ARBA" id="ARBA00048342"/>
    </source>
</evidence>
<protein>
    <recommendedName>
        <fullName evidence="11">DUS-like FMN-binding domain-containing protein</fullName>
    </recommendedName>
</protein>
<dbReference type="Pfam" id="PF01207">
    <property type="entry name" value="Dus"/>
    <property type="match status" value="1"/>
</dbReference>
<dbReference type="PANTHER" id="PTHR45936">
    <property type="entry name" value="TRNA-DIHYDROURIDINE(20) SYNTHASE [NAD(P)+]-LIKE"/>
    <property type="match status" value="1"/>
</dbReference>
<keyword evidence="2" id="KW-0285">Flavoprotein</keyword>
<evidence type="ECO:0000256" key="6">
    <source>
        <dbReference type="ARBA" id="ARBA00023002"/>
    </source>
</evidence>
<dbReference type="GO" id="GO:0005737">
    <property type="term" value="C:cytoplasm"/>
    <property type="evidence" value="ECO:0007669"/>
    <property type="project" value="TreeGrafter"/>
</dbReference>
<dbReference type="InterPro" id="IPR052582">
    <property type="entry name" value="tRNA-DUS-like"/>
</dbReference>
<feature type="region of interest" description="Disordered" evidence="10">
    <location>
        <begin position="1"/>
        <end position="29"/>
    </location>
</feature>
<evidence type="ECO:0000259" key="11">
    <source>
        <dbReference type="Pfam" id="PF01207"/>
    </source>
</evidence>
<feature type="region of interest" description="Disordered" evidence="10">
    <location>
        <begin position="88"/>
        <end position="107"/>
    </location>
</feature>
<proteinExistence type="predicted"/>
<dbReference type="SUPFAM" id="SSF51395">
    <property type="entry name" value="FMN-linked oxidoreductases"/>
    <property type="match status" value="1"/>
</dbReference>
<feature type="compositionally biased region" description="Low complexity" evidence="10">
    <location>
        <begin position="91"/>
        <end position="106"/>
    </location>
</feature>
<dbReference type="GO" id="GO:0006397">
    <property type="term" value="P:mRNA processing"/>
    <property type="evidence" value="ECO:0007669"/>
    <property type="project" value="UniProtKB-KW"/>
</dbReference>
<comment type="catalytic activity">
    <reaction evidence="8">
        <text>a 5,6-dihydrouridine in mRNA + NAD(+) = a uridine in mRNA + NADH + H(+)</text>
        <dbReference type="Rhea" id="RHEA:69851"/>
        <dbReference type="Rhea" id="RHEA-COMP:14658"/>
        <dbReference type="Rhea" id="RHEA-COMP:17789"/>
        <dbReference type="ChEBI" id="CHEBI:15378"/>
        <dbReference type="ChEBI" id="CHEBI:57540"/>
        <dbReference type="ChEBI" id="CHEBI:57945"/>
        <dbReference type="ChEBI" id="CHEBI:65315"/>
        <dbReference type="ChEBI" id="CHEBI:74443"/>
    </reaction>
    <physiologicalReaction direction="right-to-left" evidence="8">
        <dbReference type="Rhea" id="RHEA:69853"/>
    </physiologicalReaction>
</comment>
<evidence type="ECO:0000256" key="5">
    <source>
        <dbReference type="ARBA" id="ARBA00022694"/>
    </source>
</evidence>
<dbReference type="AlphaFoldDB" id="A0AA40EUZ3"/>
<dbReference type="GO" id="GO:0017150">
    <property type="term" value="F:tRNA dihydrouridine synthase activity"/>
    <property type="evidence" value="ECO:0007669"/>
    <property type="project" value="InterPro"/>
</dbReference>
<dbReference type="InterPro" id="IPR018517">
    <property type="entry name" value="tRNA_hU_synthase_CS"/>
</dbReference>
<reference evidence="12" key="1">
    <citation type="submission" date="2023-06" db="EMBL/GenBank/DDBJ databases">
        <title>Genome-scale phylogeny and comparative genomics of the fungal order Sordariales.</title>
        <authorList>
            <consortium name="Lawrence Berkeley National Laboratory"/>
            <person name="Hensen N."/>
            <person name="Bonometti L."/>
            <person name="Westerberg I."/>
            <person name="Brannstrom I.O."/>
            <person name="Guillou S."/>
            <person name="Cros-Aarteil S."/>
            <person name="Calhoun S."/>
            <person name="Haridas S."/>
            <person name="Kuo A."/>
            <person name="Mondo S."/>
            <person name="Pangilinan J."/>
            <person name="Riley R."/>
            <person name="LaButti K."/>
            <person name="Andreopoulos B."/>
            <person name="Lipzen A."/>
            <person name="Chen C."/>
            <person name="Yanf M."/>
            <person name="Daum C."/>
            <person name="Ng V."/>
            <person name="Clum A."/>
            <person name="Steindorff A."/>
            <person name="Ohm R."/>
            <person name="Martin F."/>
            <person name="Silar P."/>
            <person name="Natvig D."/>
            <person name="Lalanne C."/>
            <person name="Gautier V."/>
            <person name="Ament-velasquez S.L."/>
            <person name="Kruys A."/>
            <person name="Hutchinson M.I."/>
            <person name="Powell A.J."/>
            <person name="Barry K."/>
            <person name="Miller A.N."/>
            <person name="Grigoriev I.V."/>
            <person name="Debuchy R."/>
            <person name="Gladieux P."/>
            <person name="Thoren M.H."/>
            <person name="Johannesson H."/>
        </authorList>
    </citation>
    <scope>NUCLEOTIDE SEQUENCE</scope>
    <source>
        <strain evidence="12">SMH3187-1</strain>
    </source>
</reference>
<evidence type="ECO:0000313" key="12">
    <source>
        <dbReference type="EMBL" id="KAK0746033.1"/>
    </source>
</evidence>
<evidence type="ECO:0000256" key="3">
    <source>
        <dbReference type="ARBA" id="ARBA00022643"/>
    </source>
</evidence>
<comment type="catalytic activity">
    <reaction evidence="9">
        <text>a 5,6-dihydrouridine in mRNA + NADP(+) = a uridine in mRNA + NADPH + H(+)</text>
        <dbReference type="Rhea" id="RHEA:69855"/>
        <dbReference type="Rhea" id="RHEA-COMP:14658"/>
        <dbReference type="Rhea" id="RHEA-COMP:17789"/>
        <dbReference type="ChEBI" id="CHEBI:15378"/>
        <dbReference type="ChEBI" id="CHEBI:57783"/>
        <dbReference type="ChEBI" id="CHEBI:58349"/>
        <dbReference type="ChEBI" id="CHEBI:65315"/>
        <dbReference type="ChEBI" id="CHEBI:74443"/>
    </reaction>
    <physiologicalReaction direction="right-to-left" evidence="9">
        <dbReference type="Rhea" id="RHEA:69857"/>
    </physiologicalReaction>
</comment>
<organism evidence="12 13">
    <name type="scientific">Schizothecium vesticola</name>
    <dbReference type="NCBI Taxonomy" id="314040"/>
    <lineage>
        <taxon>Eukaryota</taxon>
        <taxon>Fungi</taxon>
        <taxon>Dikarya</taxon>
        <taxon>Ascomycota</taxon>
        <taxon>Pezizomycotina</taxon>
        <taxon>Sordariomycetes</taxon>
        <taxon>Sordariomycetidae</taxon>
        <taxon>Sordariales</taxon>
        <taxon>Schizotheciaceae</taxon>
        <taxon>Schizothecium</taxon>
    </lineage>
</organism>
<comment type="cofactor">
    <cofactor evidence="1">
        <name>FMN</name>
        <dbReference type="ChEBI" id="CHEBI:58210"/>
    </cofactor>
</comment>
<dbReference type="GO" id="GO:0050660">
    <property type="term" value="F:flavin adenine dinucleotide binding"/>
    <property type="evidence" value="ECO:0007669"/>
    <property type="project" value="InterPro"/>
</dbReference>